<sequence length="332" mass="36062">MASNGIERAALLLMVLGEEHAADVFRALGPREVQKIGSAMAKIASPSRDELSEILEQFNLAAEELGGISVDTDEYLRSVLVRALGDEKGNQLIGRILQGSDTSGIEGLKWLDSSAIAELVKNEHPQIIATILVHLDHDQAAEIVATFPERLRNDVLLRIAVLEGIQPFALRELDNVLKDLLAGGGNLKRSAMGGVRAAAEILNYMTGGQEQSALENVKAYDAELAQAIIDEMFTFDNLLDLDNPSIQLLIKEIPGETLIIALKGAQGPLRQKFLNNMSRRAAELFAEDLGARGPVRVSEVEEQQRSILQVVRNLAESGQIVIGKNAEDAFVE</sequence>
<keyword evidence="14" id="KW-0282">Flagellum</keyword>
<comment type="similarity">
    <text evidence="3">Belongs to the FliG family.</text>
</comment>
<dbReference type="SUPFAM" id="SSF48029">
    <property type="entry name" value="FliG"/>
    <property type="match status" value="2"/>
</dbReference>
<evidence type="ECO:0000259" key="11">
    <source>
        <dbReference type="Pfam" id="PF01706"/>
    </source>
</evidence>
<evidence type="ECO:0000313" key="15">
    <source>
        <dbReference type="Proteomes" id="UP000656319"/>
    </source>
</evidence>
<keyword evidence="14" id="KW-0969">Cilium</keyword>
<dbReference type="PRINTS" id="PR00954">
    <property type="entry name" value="FLGMOTORFLIG"/>
</dbReference>
<dbReference type="InterPro" id="IPR000090">
    <property type="entry name" value="Flg_Motor_Flig"/>
</dbReference>
<evidence type="ECO:0000256" key="4">
    <source>
        <dbReference type="ARBA" id="ARBA00021870"/>
    </source>
</evidence>
<proteinExistence type="inferred from homology"/>
<keyword evidence="5" id="KW-1003">Cell membrane</keyword>
<dbReference type="Proteomes" id="UP000656319">
    <property type="component" value="Unassembled WGS sequence"/>
</dbReference>
<keyword evidence="7" id="KW-0283">Flagellar rotation</keyword>
<evidence type="ECO:0000256" key="10">
    <source>
        <dbReference type="ARBA" id="ARBA00025598"/>
    </source>
</evidence>
<dbReference type="Gene3D" id="1.10.220.30">
    <property type="match status" value="3"/>
</dbReference>
<accession>A0ABM8NJI4</accession>
<comment type="subcellular location">
    <subcellularLocation>
        <location evidence="1">Bacterial flagellum basal body</location>
    </subcellularLocation>
    <subcellularLocation>
        <location evidence="2">Cell membrane</location>
        <topology evidence="2">Peripheral membrane protein</topology>
        <orientation evidence="2">Cytoplasmic side</orientation>
    </subcellularLocation>
</comment>
<dbReference type="InterPro" id="IPR032779">
    <property type="entry name" value="FliG_M"/>
</dbReference>
<evidence type="ECO:0000256" key="9">
    <source>
        <dbReference type="ARBA" id="ARBA00023143"/>
    </source>
</evidence>
<keyword evidence="8" id="KW-0472">Membrane</keyword>
<feature type="domain" description="Flagellar motor switch protein FliG C-terminal" evidence="11">
    <location>
        <begin position="216"/>
        <end position="322"/>
    </location>
</feature>
<keyword evidence="15" id="KW-1185">Reference proteome</keyword>
<feature type="domain" description="Flagellar motor switch protein FliG N-terminal" evidence="13">
    <location>
        <begin position="4"/>
        <end position="103"/>
    </location>
</feature>
<evidence type="ECO:0000256" key="5">
    <source>
        <dbReference type="ARBA" id="ARBA00022475"/>
    </source>
</evidence>
<dbReference type="InterPro" id="IPR011002">
    <property type="entry name" value="FliG_a-hlx"/>
</dbReference>
<dbReference type="PANTHER" id="PTHR30534">
    <property type="entry name" value="FLAGELLAR MOTOR SWITCH PROTEIN FLIG"/>
    <property type="match status" value="1"/>
</dbReference>
<reference evidence="14 15" key="1">
    <citation type="submission" date="2020-10" db="EMBL/GenBank/DDBJ databases">
        <authorList>
            <person name="Peeters C."/>
        </authorList>
    </citation>
    <scope>NUCLEOTIDE SEQUENCE [LARGE SCALE GENOMIC DNA]</scope>
    <source>
        <strain evidence="14 15">LMG 27952</strain>
    </source>
</reference>
<evidence type="ECO:0000256" key="8">
    <source>
        <dbReference type="ARBA" id="ARBA00023136"/>
    </source>
</evidence>
<protein>
    <recommendedName>
        <fullName evidence="4">Flagellar motor switch protein FliG</fullName>
    </recommendedName>
</protein>
<dbReference type="NCBIfam" id="TIGR00207">
    <property type="entry name" value="fliG"/>
    <property type="match status" value="1"/>
</dbReference>
<keyword evidence="9" id="KW-0975">Bacterial flagellum</keyword>
<organism evidence="14 15">
    <name type="scientific">Paraburkholderia hiiakae</name>
    <dbReference type="NCBI Taxonomy" id="1081782"/>
    <lineage>
        <taxon>Bacteria</taxon>
        <taxon>Pseudomonadati</taxon>
        <taxon>Pseudomonadota</taxon>
        <taxon>Betaproteobacteria</taxon>
        <taxon>Burkholderiales</taxon>
        <taxon>Burkholderiaceae</taxon>
        <taxon>Paraburkholderia</taxon>
    </lineage>
</organism>
<keyword evidence="6" id="KW-0145">Chemotaxis</keyword>
<dbReference type="Pfam" id="PF14842">
    <property type="entry name" value="FliG_N"/>
    <property type="match status" value="1"/>
</dbReference>
<evidence type="ECO:0000259" key="12">
    <source>
        <dbReference type="Pfam" id="PF14841"/>
    </source>
</evidence>
<dbReference type="EMBL" id="CAJHCQ010000004">
    <property type="protein sequence ID" value="CAD6528491.1"/>
    <property type="molecule type" value="Genomic_DNA"/>
</dbReference>
<dbReference type="InterPro" id="IPR028263">
    <property type="entry name" value="FliG_N"/>
</dbReference>
<feature type="domain" description="Flagellar motor switch protein FliG middle" evidence="12">
    <location>
        <begin position="114"/>
        <end position="184"/>
    </location>
</feature>
<gene>
    <name evidence="14" type="primary">fliG_1</name>
    <name evidence="14" type="ORF">LMG27952_02225</name>
</gene>
<comment type="function">
    <text evidence="10">FliG is one of three proteins (FliG, FliN, FliM) that forms the rotor-mounted switch complex (C ring), located at the base of the basal body. This complex interacts with the CheY and CheZ chemotaxis proteins, in addition to contacting components of the motor that determine the direction of flagellar rotation.</text>
</comment>
<keyword evidence="14" id="KW-0966">Cell projection</keyword>
<dbReference type="PIRSF" id="PIRSF003161">
    <property type="entry name" value="FliG"/>
    <property type="match status" value="1"/>
</dbReference>
<dbReference type="InterPro" id="IPR023087">
    <property type="entry name" value="Flg_Motor_Flig_C"/>
</dbReference>
<name>A0ABM8NJI4_9BURK</name>
<dbReference type="Pfam" id="PF01706">
    <property type="entry name" value="FliG_C"/>
    <property type="match status" value="1"/>
</dbReference>
<evidence type="ECO:0000256" key="7">
    <source>
        <dbReference type="ARBA" id="ARBA00022779"/>
    </source>
</evidence>
<comment type="caution">
    <text evidence="14">The sequence shown here is derived from an EMBL/GenBank/DDBJ whole genome shotgun (WGS) entry which is preliminary data.</text>
</comment>
<evidence type="ECO:0000256" key="6">
    <source>
        <dbReference type="ARBA" id="ARBA00022500"/>
    </source>
</evidence>
<evidence type="ECO:0000259" key="13">
    <source>
        <dbReference type="Pfam" id="PF14842"/>
    </source>
</evidence>
<evidence type="ECO:0000256" key="2">
    <source>
        <dbReference type="ARBA" id="ARBA00004413"/>
    </source>
</evidence>
<dbReference type="PANTHER" id="PTHR30534:SF0">
    <property type="entry name" value="FLAGELLAR MOTOR SWITCH PROTEIN FLIG"/>
    <property type="match status" value="1"/>
</dbReference>
<evidence type="ECO:0000256" key="3">
    <source>
        <dbReference type="ARBA" id="ARBA00010299"/>
    </source>
</evidence>
<evidence type="ECO:0000313" key="14">
    <source>
        <dbReference type="EMBL" id="CAD6528491.1"/>
    </source>
</evidence>
<dbReference type="Pfam" id="PF14841">
    <property type="entry name" value="FliG_M"/>
    <property type="match status" value="1"/>
</dbReference>
<evidence type="ECO:0000256" key="1">
    <source>
        <dbReference type="ARBA" id="ARBA00004117"/>
    </source>
</evidence>